<feature type="domain" description="PAS" evidence="8">
    <location>
        <begin position="307"/>
        <end position="352"/>
    </location>
</feature>
<evidence type="ECO:0000313" key="11">
    <source>
        <dbReference type="Proteomes" id="UP001626603"/>
    </source>
</evidence>
<dbReference type="Proteomes" id="UP001626603">
    <property type="component" value="Chromosome"/>
</dbReference>
<sequence>MQPFTPALDALLDQLETLVRRLRSSGAGEGTAPVDALLLQKRSCELSELIDALIAGIRSVGVECRRYRGRFLHLPAGCFCTDPDGVILEANRAACALLGLSPDSLQGTPLSTYLHPGCIPAFQSAVAALSRGGEVPAQEFLLGRTGGAVPVTLAASISRDPGDGATEYLWVIVTAPGQERVETTLRESEERYRELTENISDAFLALDRDARIVSWNRSAARLSGRSEEEALGKSLYDLFPELRNEAVTGFFRTVMETGRAGVSEYPLPLRGCDYIFEVRAIPTRGGVSVYLRDISDRRRVEEALRRSEEEYRAVVESQTELIYRRLPDGTITFANDAYCRSVGIPCEHLLGRRYAPTVPADDLVRVQRNHASLTSEHPAVTVEHRVVMPDGRVRWQQWIDTAFFDEQGSVVEYQSVGRDITDARMAGEALLLANRKLNLLSDVTRHDILNLLNVLSGYLDLSREQTDDPELQKYFRKEEEAILGIRRYMAFTGDYQDIGAASPVWQDISRIVSEAMAGLEMGEVTVEVRADAIEVYVDPLIARVFANLIDNSLRHGGGVTRIRIYLAESEGGVRIVYEDDGIGIPEAEKERIFKRGFGRQTGFGLFLAREILAITDLSIRETGEPGEGARFEIDVPPGFYRFTGRGRAP</sequence>
<dbReference type="InterPro" id="IPR005467">
    <property type="entry name" value="His_kinase_dom"/>
</dbReference>
<dbReference type="AlphaFoldDB" id="A0ABD8A8R3"/>
<dbReference type="Pfam" id="PF08448">
    <property type="entry name" value="PAS_4"/>
    <property type="match status" value="1"/>
</dbReference>
<protein>
    <recommendedName>
        <fullName evidence="2">histidine kinase</fullName>
        <ecNumber evidence="2">2.7.13.3</ecNumber>
    </recommendedName>
</protein>
<dbReference type="Gene3D" id="3.30.565.10">
    <property type="entry name" value="Histidine kinase-like ATPase, C-terminal domain"/>
    <property type="match status" value="1"/>
</dbReference>
<feature type="domain" description="Histidine kinase" evidence="7">
    <location>
        <begin position="541"/>
        <end position="639"/>
    </location>
</feature>
<dbReference type="PANTHER" id="PTHR43304:SF1">
    <property type="entry name" value="PAC DOMAIN-CONTAINING PROTEIN"/>
    <property type="match status" value="1"/>
</dbReference>
<accession>A0ABD8A8R3</accession>
<dbReference type="InterPro" id="IPR036890">
    <property type="entry name" value="HATPase_C_sf"/>
</dbReference>
<gene>
    <name evidence="10" type="ORF">R6Y95_00835</name>
</gene>
<dbReference type="InterPro" id="IPR013655">
    <property type="entry name" value="PAS_fold_3"/>
</dbReference>
<dbReference type="InterPro" id="IPR001610">
    <property type="entry name" value="PAC"/>
</dbReference>
<dbReference type="Pfam" id="PF02518">
    <property type="entry name" value="HATPase_c"/>
    <property type="match status" value="1"/>
</dbReference>
<dbReference type="SMART" id="SM00091">
    <property type="entry name" value="PAS"/>
    <property type="match status" value="3"/>
</dbReference>
<dbReference type="Gene3D" id="3.30.450.20">
    <property type="entry name" value="PAS domain"/>
    <property type="match status" value="3"/>
</dbReference>
<dbReference type="InterPro" id="IPR000014">
    <property type="entry name" value="PAS"/>
</dbReference>
<evidence type="ECO:0000259" key="9">
    <source>
        <dbReference type="PROSITE" id="PS50113"/>
    </source>
</evidence>
<dbReference type="InterPro" id="IPR052162">
    <property type="entry name" value="Sensor_kinase/Photoreceptor"/>
</dbReference>
<evidence type="ECO:0000256" key="6">
    <source>
        <dbReference type="SAM" id="Coils"/>
    </source>
</evidence>
<dbReference type="CDD" id="cd00130">
    <property type="entry name" value="PAS"/>
    <property type="match status" value="3"/>
</dbReference>
<dbReference type="EC" id="2.7.13.3" evidence="2"/>
<dbReference type="CDD" id="cd00075">
    <property type="entry name" value="HATPase"/>
    <property type="match status" value="1"/>
</dbReference>
<reference evidence="10 11" key="1">
    <citation type="submission" date="2023-10" db="EMBL/GenBank/DDBJ databases">
        <title>The complete genome sequence of Methanoculleus palmolei DSM 4273.</title>
        <authorList>
            <person name="Lai S.-J."/>
            <person name="You Y.-T."/>
            <person name="Chen S.-C."/>
        </authorList>
    </citation>
    <scope>NUCLEOTIDE SEQUENCE [LARGE SCALE GENOMIC DNA]</scope>
    <source>
        <strain evidence="10 11">DSM 4273</strain>
    </source>
</reference>
<evidence type="ECO:0000259" key="7">
    <source>
        <dbReference type="PROSITE" id="PS50109"/>
    </source>
</evidence>
<dbReference type="InterPro" id="IPR004358">
    <property type="entry name" value="Sig_transdc_His_kin-like_C"/>
</dbReference>
<dbReference type="Pfam" id="PF08447">
    <property type="entry name" value="PAS_3"/>
    <property type="match status" value="1"/>
</dbReference>
<dbReference type="InterPro" id="IPR013767">
    <property type="entry name" value="PAS_fold"/>
</dbReference>
<dbReference type="SUPFAM" id="SSF55785">
    <property type="entry name" value="PYP-like sensor domain (PAS domain)"/>
    <property type="match status" value="3"/>
</dbReference>
<dbReference type="SMART" id="SM00387">
    <property type="entry name" value="HATPase_c"/>
    <property type="match status" value="1"/>
</dbReference>
<proteinExistence type="predicted"/>
<evidence type="ECO:0000256" key="1">
    <source>
        <dbReference type="ARBA" id="ARBA00000085"/>
    </source>
</evidence>
<evidence type="ECO:0000256" key="5">
    <source>
        <dbReference type="ARBA" id="ARBA00022777"/>
    </source>
</evidence>
<evidence type="ECO:0000313" key="10">
    <source>
        <dbReference type="EMBL" id="WOX55898.1"/>
    </source>
</evidence>
<evidence type="ECO:0000259" key="8">
    <source>
        <dbReference type="PROSITE" id="PS50112"/>
    </source>
</evidence>
<dbReference type="Pfam" id="PF00989">
    <property type="entry name" value="PAS"/>
    <property type="match status" value="1"/>
</dbReference>
<dbReference type="PANTHER" id="PTHR43304">
    <property type="entry name" value="PHYTOCHROME-LIKE PROTEIN CPH1"/>
    <property type="match status" value="1"/>
</dbReference>
<feature type="domain" description="PAS" evidence="8">
    <location>
        <begin position="188"/>
        <end position="258"/>
    </location>
</feature>
<dbReference type="NCBIfam" id="TIGR00229">
    <property type="entry name" value="sensory_box"/>
    <property type="match status" value="3"/>
</dbReference>
<keyword evidence="6" id="KW-0175">Coiled coil</keyword>
<dbReference type="SMART" id="SM00086">
    <property type="entry name" value="PAC"/>
    <property type="match status" value="1"/>
</dbReference>
<dbReference type="PROSITE" id="PS50109">
    <property type="entry name" value="HIS_KIN"/>
    <property type="match status" value="1"/>
</dbReference>
<organism evidence="10 11">
    <name type="scientific">Methanoculleus palmolei</name>
    <dbReference type="NCBI Taxonomy" id="72612"/>
    <lineage>
        <taxon>Archaea</taxon>
        <taxon>Methanobacteriati</taxon>
        <taxon>Methanobacteriota</taxon>
        <taxon>Stenosarchaea group</taxon>
        <taxon>Methanomicrobia</taxon>
        <taxon>Methanomicrobiales</taxon>
        <taxon>Methanomicrobiaceae</taxon>
        <taxon>Methanoculleus</taxon>
    </lineage>
</organism>
<dbReference type="InterPro" id="IPR000700">
    <property type="entry name" value="PAS-assoc_C"/>
</dbReference>
<dbReference type="InterPro" id="IPR035965">
    <property type="entry name" value="PAS-like_dom_sf"/>
</dbReference>
<feature type="domain" description="PAC" evidence="9">
    <location>
        <begin position="380"/>
        <end position="432"/>
    </location>
</feature>
<feature type="coiled-coil region" evidence="6">
    <location>
        <begin position="178"/>
        <end position="205"/>
    </location>
</feature>
<dbReference type="PRINTS" id="PR00344">
    <property type="entry name" value="BCTRLSENSOR"/>
</dbReference>
<dbReference type="GO" id="GO:0004673">
    <property type="term" value="F:protein histidine kinase activity"/>
    <property type="evidence" value="ECO:0007669"/>
    <property type="project" value="UniProtKB-EC"/>
</dbReference>
<name>A0ABD8A8R3_9EURY</name>
<keyword evidence="5" id="KW-0418">Kinase</keyword>
<dbReference type="PROSITE" id="PS50113">
    <property type="entry name" value="PAC"/>
    <property type="match status" value="1"/>
</dbReference>
<comment type="catalytic activity">
    <reaction evidence="1">
        <text>ATP + protein L-histidine = ADP + protein N-phospho-L-histidine.</text>
        <dbReference type="EC" id="2.7.13.3"/>
    </reaction>
</comment>
<dbReference type="PROSITE" id="PS50112">
    <property type="entry name" value="PAS"/>
    <property type="match status" value="3"/>
</dbReference>
<evidence type="ECO:0000256" key="4">
    <source>
        <dbReference type="ARBA" id="ARBA00022679"/>
    </source>
</evidence>
<evidence type="ECO:0000256" key="2">
    <source>
        <dbReference type="ARBA" id="ARBA00012438"/>
    </source>
</evidence>
<feature type="domain" description="PAS" evidence="8">
    <location>
        <begin position="79"/>
        <end position="116"/>
    </location>
</feature>
<evidence type="ECO:0000256" key="3">
    <source>
        <dbReference type="ARBA" id="ARBA00022553"/>
    </source>
</evidence>
<dbReference type="InterPro" id="IPR013656">
    <property type="entry name" value="PAS_4"/>
</dbReference>
<dbReference type="InterPro" id="IPR003594">
    <property type="entry name" value="HATPase_dom"/>
</dbReference>
<dbReference type="EMBL" id="CP137641">
    <property type="protein sequence ID" value="WOX55898.1"/>
    <property type="molecule type" value="Genomic_DNA"/>
</dbReference>
<keyword evidence="11" id="KW-1185">Reference proteome</keyword>
<keyword evidence="4" id="KW-0808">Transferase</keyword>
<dbReference type="SUPFAM" id="SSF55874">
    <property type="entry name" value="ATPase domain of HSP90 chaperone/DNA topoisomerase II/histidine kinase"/>
    <property type="match status" value="1"/>
</dbReference>
<keyword evidence="3" id="KW-0597">Phosphoprotein</keyword>